<evidence type="ECO:0000256" key="3">
    <source>
        <dbReference type="ARBA" id="ARBA00023163"/>
    </source>
</evidence>
<comment type="caution">
    <text evidence="5">The sequence shown here is derived from an EMBL/GenBank/DDBJ whole genome shotgun (WGS) entry which is preliminary data.</text>
</comment>
<keyword evidence="3" id="KW-0804">Transcription</keyword>
<dbReference type="InterPro" id="IPR014710">
    <property type="entry name" value="RmlC-like_jellyroll"/>
</dbReference>
<dbReference type="SUPFAM" id="SSF46689">
    <property type="entry name" value="Homeodomain-like"/>
    <property type="match status" value="2"/>
</dbReference>
<dbReference type="InterPro" id="IPR018060">
    <property type="entry name" value="HTH_AraC"/>
</dbReference>
<dbReference type="SMART" id="SM00342">
    <property type="entry name" value="HTH_ARAC"/>
    <property type="match status" value="1"/>
</dbReference>
<protein>
    <submittedName>
        <fullName evidence="5">Helix-turn-helix transcriptional regulator</fullName>
    </submittedName>
</protein>
<dbReference type="PROSITE" id="PS01124">
    <property type="entry name" value="HTH_ARAC_FAMILY_2"/>
    <property type="match status" value="1"/>
</dbReference>
<keyword evidence="6" id="KW-1185">Reference proteome</keyword>
<dbReference type="GO" id="GO:0003700">
    <property type="term" value="F:DNA-binding transcription factor activity"/>
    <property type="evidence" value="ECO:0007669"/>
    <property type="project" value="InterPro"/>
</dbReference>
<dbReference type="InterPro" id="IPR018062">
    <property type="entry name" value="HTH_AraC-typ_CS"/>
</dbReference>
<dbReference type="PRINTS" id="PR00032">
    <property type="entry name" value="HTHARAC"/>
</dbReference>
<dbReference type="InterPro" id="IPR020449">
    <property type="entry name" value="Tscrpt_reg_AraC-type_HTH"/>
</dbReference>
<dbReference type="AlphaFoldDB" id="A0A4S4BN69"/>
<organism evidence="5 6">
    <name type="scientific">Cohnella fermenti</name>
    <dbReference type="NCBI Taxonomy" id="2565925"/>
    <lineage>
        <taxon>Bacteria</taxon>
        <taxon>Bacillati</taxon>
        <taxon>Bacillota</taxon>
        <taxon>Bacilli</taxon>
        <taxon>Bacillales</taxon>
        <taxon>Paenibacillaceae</taxon>
        <taxon>Cohnella</taxon>
    </lineage>
</organism>
<dbReference type="InterPro" id="IPR009057">
    <property type="entry name" value="Homeodomain-like_sf"/>
</dbReference>
<dbReference type="PROSITE" id="PS00041">
    <property type="entry name" value="HTH_ARAC_FAMILY_1"/>
    <property type="match status" value="1"/>
</dbReference>
<dbReference type="Pfam" id="PF02311">
    <property type="entry name" value="AraC_binding"/>
    <property type="match status" value="1"/>
</dbReference>
<dbReference type="PANTHER" id="PTHR46796:SF2">
    <property type="entry name" value="TRANSCRIPTIONAL REGULATORY PROTEIN"/>
    <property type="match status" value="1"/>
</dbReference>
<evidence type="ECO:0000256" key="1">
    <source>
        <dbReference type="ARBA" id="ARBA00023015"/>
    </source>
</evidence>
<dbReference type="SUPFAM" id="SSF51182">
    <property type="entry name" value="RmlC-like cupins"/>
    <property type="match status" value="1"/>
</dbReference>
<dbReference type="GO" id="GO:0043565">
    <property type="term" value="F:sequence-specific DNA binding"/>
    <property type="evidence" value="ECO:0007669"/>
    <property type="project" value="InterPro"/>
</dbReference>
<evidence type="ECO:0000313" key="6">
    <source>
        <dbReference type="Proteomes" id="UP000310636"/>
    </source>
</evidence>
<evidence type="ECO:0000259" key="4">
    <source>
        <dbReference type="PROSITE" id="PS01124"/>
    </source>
</evidence>
<gene>
    <name evidence="5" type="ORF">E6C55_20945</name>
</gene>
<feature type="domain" description="HTH araC/xylS-type" evidence="4">
    <location>
        <begin position="177"/>
        <end position="275"/>
    </location>
</feature>
<evidence type="ECO:0000313" key="5">
    <source>
        <dbReference type="EMBL" id="THF75722.1"/>
    </source>
</evidence>
<keyword evidence="1" id="KW-0805">Transcription regulation</keyword>
<sequence length="278" mass="31573">MAYGRNEVARMKIRIDTPRLSLWRIEEEHSTAPHIHEREFQITVPIYGGCRFVGKQQAYELACGEGFVQYPEEPHELHVSGEAGVIVLQVDRDGFAEFNDRQPLEFDHRQSIDPVELSGRFRKWATTLLLHDPSEPLAVEETEAQVLSFLARSLRGNQTNRRDAALVSASSADRHMRTALDYMHEHYTEKLHIDTLAGIALLSRFHFIRTFKAILGMTPYQYILSLRIEEAKARLARSGATVTEISHDLGFGSASQFYRVFAKSVGATPEQYRSGVRG</sequence>
<keyword evidence="2" id="KW-0238">DNA-binding</keyword>
<dbReference type="PANTHER" id="PTHR46796">
    <property type="entry name" value="HTH-TYPE TRANSCRIPTIONAL ACTIVATOR RHAS-RELATED"/>
    <property type="match status" value="1"/>
</dbReference>
<evidence type="ECO:0000256" key="2">
    <source>
        <dbReference type="ARBA" id="ARBA00023125"/>
    </source>
</evidence>
<dbReference type="InterPro" id="IPR003313">
    <property type="entry name" value="AraC-bd"/>
</dbReference>
<accession>A0A4S4BN69</accession>
<name>A0A4S4BN69_9BACL</name>
<dbReference type="Gene3D" id="1.10.10.60">
    <property type="entry name" value="Homeodomain-like"/>
    <property type="match status" value="2"/>
</dbReference>
<dbReference type="Proteomes" id="UP000310636">
    <property type="component" value="Unassembled WGS sequence"/>
</dbReference>
<dbReference type="OrthoDB" id="9816335at2"/>
<dbReference type="EMBL" id="SSOB01000029">
    <property type="protein sequence ID" value="THF75722.1"/>
    <property type="molecule type" value="Genomic_DNA"/>
</dbReference>
<proteinExistence type="predicted"/>
<reference evidence="5 6" key="1">
    <citation type="submission" date="2019-04" db="EMBL/GenBank/DDBJ databases">
        <title>Cohnella sp. nov. isolated from preserved vegetables.</title>
        <authorList>
            <person name="Lin S.-Y."/>
            <person name="Hung M.-H."/>
            <person name="Young C.-C."/>
        </authorList>
    </citation>
    <scope>NUCLEOTIDE SEQUENCE [LARGE SCALE GENOMIC DNA]</scope>
    <source>
        <strain evidence="5 6">CC-MHH1044</strain>
    </source>
</reference>
<dbReference type="Pfam" id="PF12833">
    <property type="entry name" value="HTH_18"/>
    <property type="match status" value="1"/>
</dbReference>
<dbReference type="Gene3D" id="2.60.120.10">
    <property type="entry name" value="Jelly Rolls"/>
    <property type="match status" value="1"/>
</dbReference>
<dbReference type="InterPro" id="IPR011051">
    <property type="entry name" value="RmlC_Cupin_sf"/>
</dbReference>
<dbReference type="InterPro" id="IPR050204">
    <property type="entry name" value="AraC_XylS_family_regulators"/>
</dbReference>